<sequence>MSAEYPGAYKRTRSGRPARDRYAAQLDASNFLASTDASANTSLTPSPTPALPYDSISEVDAVPRPSVSRYPDPEVQEPTPEPTEAAGESPRPLPEFSDSPDLGENVDIVAPTSRNVTAHPPEAGVPGLRDEYSSEFPGQGGSGNIVHSGTLRPSPQPDTNESSNDKDTFDGATELSSSSSRRRCSNRSRIIDVIPPLLVAVALLLLAVT</sequence>
<protein>
    <submittedName>
        <fullName evidence="3">Uncharacterized protein</fullName>
    </submittedName>
</protein>
<keyword evidence="2" id="KW-0472">Membrane</keyword>
<feature type="compositionally biased region" description="Polar residues" evidence="1">
    <location>
        <begin position="145"/>
        <end position="162"/>
    </location>
</feature>
<dbReference type="GeneID" id="6018259"/>
<organism evidence="3 4">
    <name type="scientific">Coprinopsis cinerea (strain Okayama-7 / 130 / ATCC MYA-4618 / FGSC 9003)</name>
    <name type="common">Inky cap fungus</name>
    <name type="synonym">Hormographiella aspergillata</name>
    <dbReference type="NCBI Taxonomy" id="240176"/>
    <lineage>
        <taxon>Eukaryota</taxon>
        <taxon>Fungi</taxon>
        <taxon>Dikarya</taxon>
        <taxon>Basidiomycota</taxon>
        <taxon>Agaricomycotina</taxon>
        <taxon>Agaricomycetes</taxon>
        <taxon>Agaricomycetidae</taxon>
        <taxon>Agaricales</taxon>
        <taxon>Agaricineae</taxon>
        <taxon>Psathyrellaceae</taxon>
        <taxon>Coprinopsis</taxon>
    </lineage>
</organism>
<evidence type="ECO:0000256" key="1">
    <source>
        <dbReference type="SAM" id="MobiDB-lite"/>
    </source>
</evidence>
<comment type="caution">
    <text evidence="3">The sequence shown here is derived from an EMBL/GenBank/DDBJ whole genome shotgun (WGS) entry which is preliminary data.</text>
</comment>
<dbReference type="Proteomes" id="UP000001861">
    <property type="component" value="Unassembled WGS sequence"/>
</dbReference>
<keyword evidence="2" id="KW-1133">Transmembrane helix</keyword>
<feature type="transmembrane region" description="Helical" evidence="2">
    <location>
        <begin position="190"/>
        <end position="208"/>
    </location>
</feature>
<evidence type="ECO:0000256" key="2">
    <source>
        <dbReference type="SAM" id="Phobius"/>
    </source>
</evidence>
<keyword evidence="2" id="KW-0812">Transmembrane</keyword>
<reference evidence="3 4" key="1">
    <citation type="journal article" date="2010" name="Proc. Natl. Acad. Sci. U.S.A.">
        <title>Insights into evolution of multicellular fungi from the assembled chromosomes of the mushroom Coprinopsis cinerea (Coprinus cinereus).</title>
        <authorList>
            <person name="Stajich J.E."/>
            <person name="Wilke S.K."/>
            <person name="Ahren D."/>
            <person name="Au C.H."/>
            <person name="Birren B.W."/>
            <person name="Borodovsky M."/>
            <person name="Burns C."/>
            <person name="Canback B."/>
            <person name="Casselton L.A."/>
            <person name="Cheng C.K."/>
            <person name="Deng J."/>
            <person name="Dietrich F.S."/>
            <person name="Fargo D.C."/>
            <person name="Farman M.L."/>
            <person name="Gathman A.C."/>
            <person name="Goldberg J."/>
            <person name="Guigo R."/>
            <person name="Hoegger P.J."/>
            <person name="Hooker J.B."/>
            <person name="Huggins A."/>
            <person name="James T.Y."/>
            <person name="Kamada T."/>
            <person name="Kilaru S."/>
            <person name="Kodira C."/>
            <person name="Kues U."/>
            <person name="Kupfer D."/>
            <person name="Kwan H.S."/>
            <person name="Lomsadze A."/>
            <person name="Li W."/>
            <person name="Lilly W.W."/>
            <person name="Ma L.J."/>
            <person name="Mackey A.J."/>
            <person name="Manning G."/>
            <person name="Martin F."/>
            <person name="Muraguchi H."/>
            <person name="Natvig D.O."/>
            <person name="Palmerini H."/>
            <person name="Ramesh M.A."/>
            <person name="Rehmeyer C.J."/>
            <person name="Roe B.A."/>
            <person name="Shenoy N."/>
            <person name="Stanke M."/>
            <person name="Ter-Hovhannisyan V."/>
            <person name="Tunlid A."/>
            <person name="Velagapudi R."/>
            <person name="Vision T.J."/>
            <person name="Zeng Q."/>
            <person name="Zolan M.E."/>
            <person name="Pukkila P.J."/>
        </authorList>
    </citation>
    <scope>NUCLEOTIDE SEQUENCE [LARGE SCALE GENOMIC DNA]</scope>
    <source>
        <strain evidence="4">Okayama-7 / 130 / ATCC MYA-4618 / FGSC 9003</strain>
    </source>
</reference>
<dbReference type="HOGENOM" id="CLU_1315348_0_0_1"/>
<evidence type="ECO:0000313" key="4">
    <source>
        <dbReference type="Proteomes" id="UP000001861"/>
    </source>
</evidence>
<dbReference type="EMBL" id="AACS02000033">
    <property type="protein sequence ID" value="EAU80263.2"/>
    <property type="molecule type" value="Genomic_DNA"/>
</dbReference>
<dbReference type="AlphaFoldDB" id="A8PID1"/>
<dbReference type="RefSeq" id="XP_001841554.2">
    <property type="nucleotide sequence ID" value="XM_001841502.2"/>
</dbReference>
<accession>A8PID1</accession>
<dbReference type="KEGG" id="cci:CC1G_13397"/>
<feature type="region of interest" description="Disordered" evidence="1">
    <location>
        <begin position="1"/>
        <end position="22"/>
    </location>
</feature>
<dbReference type="InParanoid" id="A8PID1"/>
<feature type="region of interest" description="Disordered" evidence="1">
    <location>
        <begin position="36"/>
        <end position="185"/>
    </location>
</feature>
<keyword evidence="4" id="KW-1185">Reference proteome</keyword>
<evidence type="ECO:0000313" key="3">
    <source>
        <dbReference type="EMBL" id="EAU80263.2"/>
    </source>
</evidence>
<gene>
    <name evidence="3" type="ORF">CC1G_13397</name>
</gene>
<dbReference type="VEuPathDB" id="FungiDB:CC1G_13397"/>
<feature type="compositionally biased region" description="Low complexity" evidence="1">
    <location>
        <begin position="76"/>
        <end position="90"/>
    </location>
</feature>
<name>A8PID1_COPC7</name>
<proteinExistence type="predicted"/>